<dbReference type="InterPro" id="IPR045195">
    <property type="entry name" value="LOG2-like_mRING_C3HC5"/>
</dbReference>
<dbReference type="EMBL" id="CM009299">
    <property type="protein sequence ID" value="RQO96192.1"/>
    <property type="molecule type" value="Genomic_DNA"/>
</dbReference>
<keyword evidence="7 12" id="KW-0863">Zinc-finger</keyword>
<dbReference type="EC" id="2.3.2.27" evidence="3"/>
<reference evidence="15" key="2">
    <citation type="submission" date="2017-07" db="EMBL/GenBank/DDBJ databases">
        <title>WGS assembly of Populus trichocarpa.</title>
        <authorList>
            <person name="Tuskan G."/>
            <person name="Difazio S."/>
            <person name="Jansson S."/>
            <person name="Bohlmann J."/>
            <person name="Grigoriev I."/>
            <person name="Hellsten U."/>
            <person name="Putnam N."/>
            <person name="Ralph S."/>
            <person name="Rombauts S."/>
            <person name="Salamov A."/>
            <person name="Schein J."/>
            <person name="Sterck L."/>
            <person name="Aerts A."/>
            <person name="Bhalerao R."/>
            <person name="Bhalerao R."/>
            <person name="Blaudez D."/>
            <person name="Boerjan W."/>
            <person name="Brun A."/>
            <person name="Brunner A."/>
            <person name="Busov V."/>
            <person name="Campbell M."/>
            <person name="Carlson J."/>
            <person name="Chalot M."/>
            <person name="Chapman J."/>
            <person name="Chen G."/>
            <person name="Cooper D."/>
            <person name="Coutinho P."/>
            <person name="Couturier J."/>
            <person name="Covert S."/>
            <person name="Cronk Q."/>
            <person name="Cunningham R."/>
            <person name="Davis J."/>
            <person name="Degroeve S."/>
            <person name="Dejardin A."/>
            <person name="Depamphilis C."/>
            <person name="Detter J."/>
            <person name="Dirks B."/>
            <person name="Dubchak I."/>
            <person name="Duplessis S."/>
            <person name="Ehlting J."/>
            <person name="Ellis B."/>
            <person name="Gendler K."/>
            <person name="Goodstein D."/>
            <person name="Gribskov M."/>
            <person name="Grimwood J."/>
            <person name="Groover A."/>
            <person name="Gunter L."/>
            <person name="Hamberger B."/>
            <person name="Heinze B."/>
            <person name="Helariutta Y."/>
            <person name="Henrissat B."/>
            <person name="Holligan D."/>
            <person name="Holt R."/>
            <person name="Huang W."/>
            <person name="Islam-Faridi N."/>
            <person name="Jones S."/>
            <person name="Jones-Rhoades M."/>
            <person name="Jorgensen R."/>
            <person name="Joshi C."/>
            <person name="Kangasjarvi J."/>
            <person name="Karlsson J."/>
            <person name="Kelleher C."/>
            <person name="Kirkpatrick R."/>
            <person name="Kirst M."/>
            <person name="Kohler A."/>
            <person name="Kalluri U."/>
            <person name="Larimer F."/>
            <person name="Leebens-Mack J."/>
            <person name="Leple J."/>
            <person name="Locascio P."/>
            <person name="Lou Y."/>
            <person name="Lucas S."/>
            <person name="Martin F."/>
            <person name="Montanini B."/>
            <person name="Napoli C."/>
            <person name="Nelson D."/>
            <person name="Nelson C."/>
            <person name="Nieminen K."/>
            <person name="Nilsson O."/>
            <person name="Pereda V."/>
            <person name="Peter G."/>
            <person name="Philippe R."/>
            <person name="Pilate G."/>
            <person name="Poliakov A."/>
            <person name="Razumovskaya J."/>
            <person name="Richardson P."/>
            <person name="Rinaldi C."/>
            <person name="Ritland K."/>
            <person name="Rouze P."/>
            <person name="Ryaboy D."/>
            <person name="Schmutz J."/>
            <person name="Schrader J."/>
            <person name="Segerman B."/>
            <person name="Shin H."/>
            <person name="Siddiqui A."/>
            <person name="Sterky F."/>
            <person name="Terry A."/>
            <person name="Tsai C."/>
            <person name="Uberbacher E."/>
            <person name="Unneberg P."/>
            <person name="Vahala J."/>
            <person name="Wall K."/>
            <person name="Wessler S."/>
            <person name="Yang G."/>
            <person name="Yin T."/>
            <person name="Douglas C."/>
            <person name="Marra M."/>
            <person name="Sandberg G."/>
            <person name="Van De Peer Y."/>
            <person name="Rokhsar D."/>
        </authorList>
    </citation>
    <scope>NUCLEOTIDE SEQUENCE</scope>
    <source>
        <strain evidence="15">Nisqually-1</strain>
    </source>
</reference>
<evidence type="ECO:0000256" key="9">
    <source>
        <dbReference type="ARBA" id="ARBA00022833"/>
    </source>
</evidence>
<dbReference type="InterPro" id="IPR045194">
    <property type="entry name" value="MGRN1/RNF157-like"/>
</dbReference>
<dbReference type="Gramene" id="Potri.010G030600.4.v4.1">
    <property type="protein sequence ID" value="Potri.010G030600.4.v4.1"/>
    <property type="gene ID" value="Potri.010G030600.v4.1"/>
</dbReference>
<gene>
    <name evidence="15" type="ORF">POPTR_010G030600</name>
</gene>
<dbReference type="PANTHER" id="PTHR22996:SF4">
    <property type="entry name" value="E3 UBIQUITIN-PROTEIN LIGASE LUL4-RELATED"/>
    <property type="match status" value="1"/>
</dbReference>
<keyword evidence="8" id="KW-0833">Ubl conjugation pathway</keyword>
<dbReference type="GO" id="GO:0008270">
    <property type="term" value="F:zinc ion binding"/>
    <property type="evidence" value="ECO:0007669"/>
    <property type="project" value="UniProtKB-KW"/>
</dbReference>
<dbReference type="EMBL" id="CM009299">
    <property type="protein sequence ID" value="RQO96191.1"/>
    <property type="molecule type" value="Genomic_DNA"/>
</dbReference>
<evidence type="ECO:0000256" key="6">
    <source>
        <dbReference type="ARBA" id="ARBA00022723"/>
    </source>
</evidence>
<feature type="compositionally biased region" description="Polar residues" evidence="13">
    <location>
        <begin position="1"/>
        <end position="14"/>
    </location>
</feature>
<evidence type="ECO:0000256" key="12">
    <source>
        <dbReference type="PROSITE-ProRule" id="PRU00175"/>
    </source>
</evidence>
<evidence type="ECO:0000256" key="1">
    <source>
        <dbReference type="ARBA" id="ARBA00000900"/>
    </source>
</evidence>
<evidence type="ECO:0000256" key="5">
    <source>
        <dbReference type="ARBA" id="ARBA00022707"/>
    </source>
</evidence>
<accession>A0A2K1YN32</accession>
<dbReference type="Gene3D" id="3.30.40.10">
    <property type="entry name" value="Zinc/RING finger domain, C3HC4 (zinc finger)"/>
    <property type="match status" value="1"/>
</dbReference>
<dbReference type="ExpressionAtlas" id="A0A2K1YN32">
    <property type="expression patterns" value="baseline and differential"/>
</dbReference>
<dbReference type="SMART" id="SM00184">
    <property type="entry name" value="RING"/>
    <property type="match status" value="1"/>
</dbReference>
<evidence type="ECO:0000313" key="15">
    <source>
        <dbReference type="EMBL" id="RQO96191.1"/>
    </source>
</evidence>
<feature type="compositionally biased region" description="Pro residues" evidence="13">
    <location>
        <begin position="17"/>
        <end position="31"/>
    </location>
</feature>
<dbReference type="PANTHER" id="PTHR22996">
    <property type="entry name" value="MAHOGUNIN"/>
    <property type="match status" value="1"/>
</dbReference>
<evidence type="ECO:0000256" key="2">
    <source>
        <dbReference type="ARBA" id="ARBA00004906"/>
    </source>
</evidence>
<dbReference type="Pfam" id="PF26192">
    <property type="entry name" value="RNF157-like_N"/>
    <property type="match status" value="1"/>
</dbReference>
<keyword evidence="6" id="KW-0479">Metal-binding</keyword>
<protein>
    <recommendedName>
        <fullName evidence="3">RING-type E3 ubiquitin transferase</fullName>
        <ecNumber evidence="3">2.3.2.27</ecNumber>
    </recommendedName>
</protein>
<evidence type="ECO:0000259" key="14">
    <source>
        <dbReference type="PROSITE" id="PS50089"/>
    </source>
</evidence>
<feature type="compositionally biased region" description="Pro residues" evidence="13">
    <location>
        <begin position="39"/>
        <end position="49"/>
    </location>
</feature>
<dbReference type="InterPro" id="IPR058981">
    <property type="entry name" value="MGRN1/RNF157-like_N"/>
</dbReference>
<evidence type="ECO:0000256" key="8">
    <source>
        <dbReference type="ARBA" id="ARBA00022786"/>
    </source>
</evidence>
<comment type="similarity">
    <text evidence="11">Belongs to the RING-type zinc finger family. LOG2 subfamily.</text>
</comment>
<dbReference type="GO" id="GO:0061630">
    <property type="term" value="F:ubiquitin protein ligase activity"/>
    <property type="evidence" value="ECO:0000318"/>
    <property type="project" value="GO_Central"/>
</dbReference>
<dbReference type="FunCoup" id="A0A2K1YN32">
    <property type="interactions" value="1406"/>
</dbReference>
<comment type="catalytic activity">
    <reaction evidence="1">
        <text>S-ubiquitinyl-[E2 ubiquitin-conjugating enzyme]-L-cysteine + [acceptor protein]-L-lysine = [E2 ubiquitin-conjugating enzyme]-L-cysteine + N(6)-ubiquitinyl-[acceptor protein]-L-lysine.</text>
        <dbReference type="EC" id="2.3.2.27"/>
    </reaction>
</comment>
<dbReference type="Proteomes" id="UP000006729">
    <property type="component" value="Chromosome 10"/>
</dbReference>
<evidence type="ECO:0000313" key="16">
    <source>
        <dbReference type="Proteomes" id="UP000006729"/>
    </source>
</evidence>
<dbReference type="AlphaFoldDB" id="A0A2K1YN32"/>
<reference evidence="15 16" key="1">
    <citation type="journal article" date="2006" name="Science">
        <title>The genome of black cottonwood, Populus trichocarpa (Torr. &amp; Gray).</title>
        <authorList>
            <person name="Tuskan G.A."/>
            <person name="Difazio S."/>
            <person name="Jansson S."/>
            <person name="Bohlmann J."/>
            <person name="Grigoriev I."/>
            <person name="Hellsten U."/>
            <person name="Putnam N."/>
            <person name="Ralph S."/>
            <person name="Rombauts S."/>
            <person name="Salamov A."/>
            <person name="Schein J."/>
            <person name="Sterck L."/>
            <person name="Aerts A."/>
            <person name="Bhalerao R.R."/>
            <person name="Bhalerao R.P."/>
            <person name="Blaudez D."/>
            <person name="Boerjan W."/>
            <person name="Brun A."/>
            <person name="Brunner A."/>
            <person name="Busov V."/>
            <person name="Campbell M."/>
            <person name="Carlson J."/>
            <person name="Chalot M."/>
            <person name="Chapman J."/>
            <person name="Chen G.L."/>
            <person name="Cooper D."/>
            <person name="Coutinho P.M."/>
            <person name="Couturier J."/>
            <person name="Covert S."/>
            <person name="Cronk Q."/>
            <person name="Cunningham R."/>
            <person name="Davis J."/>
            <person name="Degroeve S."/>
            <person name="Dejardin A."/>
            <person name="Depamphilis C."/>
            <person name="Detter J."/>
            <person name="Dirks B."/>
            <person name="Dubchak I."/>
            <person name="Duplessis S."/>
            <person name="Ehlting J."/>
            <person name="Ellis B."/>
            <person name="Gendler K."/>
            <person name="Goodstein D."/>
            <person name="Gribskov M."/>
            <person name="Grimwood J."/>
            <person name="Groover A."/>
            <person name="Gunter L."/>
            <person name="Hamberger B."/>
            <person name="Heinze B."/>
            <person name="Helariutta Y."/>
            <person name="Henrissat B."/>
            <person name="Holligan D."/>
            <person name="Holt R."/>
            <person name="Huang W."/>
            <person name="Islam-Faridi N."/>
            <person name="Jones S."/>
            <person name="Jones-Rhoades M."/>
            <person name="Jorgensen R."/>
            <person name="Joshi C."/>
            <person name="Kangasjarvi J."/>
            <person name="Karlsson J."/>
            <person name="Kelleher C."/>
            <person name="Kirkpatrick R."/>
            <person name="Kirst M."/>
            <person name="Kohler A."/>
            <person name="Kalluri U."/>
            <person name="Larimer F."/>
            <person name="Leebens-Mack J."/>
            <person name="Leple J.C."/>
            <person name="Locascio P."/>
            <person name="Lou Y."/>
            <person name="Lucas S."/>
            <person name="Martin F."/>
            <person name="Montanini B."/>
            <person name="Napoli C."/>
            <person name="Nelson D.R."/>
            <person name="Nelson C."/>
            <person name="Nieminen K."/>
            <person name="Nilsson O."/>
            <person name="Pereda V."/>
            <person name="Peter G."/>
            <person name="Philippe R."/>
            <person name="Pilate G."/>
            <person name="Poliakov A."/>
            <person name="Razumovskaya J."/>
            <person name="Richardson P."/>
            <person name="Rinaldi C."/>
            <person name="Ritland K."/>
            <person name="Rouze P."/>
            <person name="Ryaboy D."/>
            <person name="Schmutz J."/>
            <person name="Schrader J."/>
            <person name="Segerman B."/>
            <person name="Shin H."/>
            <person name="Siddiqui A."/>
            <person name="Sterky F."/>
            <person name="Terry A."/>
            <person name="Tsai C.J."/>
            <person name="Uberbacher E."/>
            <person name="Unneberg P."/>
            <person name="Vahala J."/>
            <person name="Wall K."/>
            <person name="Wessler S."/>
            <person name="Yang G."/>
            <person name="Yin T."/>
            <person name="Douglas C."/>
            <person name="Marra M."/>
            <person name="Sandberg G."/>
            <person name="Van de Peer Y."/>
            <person name="Rokhsar D."/>
        </authorList>
    </citation>
    <scope>NUCLEOTIDE SEQUENCE [LARGE SCALE GENOMIC DNA]</scope>
    <source>
        <strain evidence="16">cv. Nisqually</strain>
        <strain evidence="15">Nisqually-1</strain>
    </source>
</reference>
<proteinExistence type="inferred from homology"/>
<dbReference type="InterPro" id="IPR013083">
    <property type="entry name" value="Znf_RING/FYVE/PHD"/>
</dbReference>
<evidence type="ECO:0000256" key="7">
    <source>
        <dbReference type="ARBA" id="ARBA00022771"/>
    </source>
</evidence>
<keyword evidence="4" id="KW-0808">Transferase</keyword>
<evidence type="ECO:0000256" key="10">
    <source>
        <dbReference type="ARBA" id="ARBA00023288"/>
    </source>
</evidence>
<dbReference type="FunFam" id="3.30.40.10:FF:000115">
    <property type="entry name" value="probable E3 ubiquitin-protein ligase LOG2"/>
    <property type="match status" value="1"/>
</dbReference>
<keyword evidence="16" id="KW-1185">Reference proteome</keyword>
<evidence type="ECO:0000256" key="11">
    <source>
        <dbReference type="ARBA" id="ARBA00025721"/>
    </source>
</evidence>
<evidence type="ECO:0000256" key="3">
    <source>
        <dbReference type="ARBA" id="ARBA00012483"/>
    </source>
</evidence>
<dbReference type="SUPFAM" id="SSF57850">
    <property type="entry name" value="RING/U-box"/>
    <property type="match status" value="1"/>
</dbReference>
<dbReference type="OrthoDB" id="1711136at2759"/>
<feature type="compositionally biased region" description="Pro residues" evidence="13">
    <location>
        <begin position="58"/>
        <end position="80"/>
    </location>
</feature>
<keyword evidence="5" id="KW-0519">Myristate</keyword>
<comment type="pathway">
    <text evidence="2">Protein modification; protein ubiquitination.</text>
</comment>
<dbReference type="Pfam" id="PF13920">
    <property type="entry name" value="zf-C3HC4_3"/>
    <property type="match status" value="1"/>
</dbReference>
<evidence type="ECO:0000256" key="13">
    <source>
        <dbReference type="SAM" id="MobiDB-lite"/>
    </source>
</evidence>
<dbReference type="GO" id="GO:0016567">
    <property type="term" value="P:protein ubiquitination"/>
    <property type="evidence" value="ECO:0000318"/>
    <property type="project" value="GO_Central"/>
</dbReference>
<keyword evidence="10" id="KW-0449">Lipoprotein</keyword>
<name>A0A2K1YN32_POPTR</name>
<dbReference type="CDD" id="cd16789">
    <property type="entry name" value="mRING-HC-C3HC5_MGRN1-like"/>
    <property type="match status" value="1"/>
</dbReference>
<dbReference type="InParanoid" id="A0A2K1YN32"/>
<dbReference type="OMA" id="NGWPAIR"/>
<dbReference type="PROSITE" id="PS50089">
    <property type="entry name" value="ZF_RING_2"/>
    <property type="match status" value="1"/>
</dbReference>
<feature type="domain" description="RING-type" evidence="14">
    <location>
        <begin position="340"/>
        <end position="379"/>
    </location>
</feature>
<dbReference type="InterPro" id="IPR001841">
    <property type="entry name" value="Znf_RING"/>
</dbReference>
<evidence type="ECO:0000256" key="4">
    <source>
        <dbReference type="ARBA" id="ARBA00022679"/>
    </source>
</evidence>
<feature type="region of interest" description="Disordered" evidence="13">
    <location>
        <begin position="1"/>
        <end position="85"/>
    </location>
</feature>
<sequence>MGLSWSNSRRTTTFYHPHPPPPPPPPPPPYYYHPGEAVSPPPPPPPPPHQNHYTTIQQPPPTTSSPPQSYPYPTHPPPPIHSYYNSHPYHSRNYANHNYQYQPFYYTSHYQPASGWSPVIRPSLGFSTTAASTALPIQLEPAPFIDHQNAKRIRNDVNVHKDTLKVEIDVSNPDHHLVSFVFDALFDGSITIFYFAKEEPDGRFVPAFPEVHLPVKISFQKGPGQMFYQPSGTGIDLGFFELDDLSKSSPEEDVFPLIIAAETNLPDDLTDEHIDSVPNTLRHMQITQAVLEKKNGDNFHVRVIRQILWVAGVRYELREIYGIGSSAAEGFDDSDPGKECVICMTEPKDTAVLPCRHMCLCSECAKELRLQSNKCPICRQPIEQLIGIKINSGDQ</sequence>
<keyword evidence="9" id="KW-0862">Zinc</keyword>
<dbReference type="STRING" id="3694.A0A2K1YN32"/>
<organism evidence="15 16">
    <name type="scientific">Populus trichocarpa</name>
    <name type="common">Western balsam poplar</name>
    <name type="synonym">Populus balsamifera subsp. trichocarpa</name>
    <dbReference type="NCBI Taxonomy" id="3694"/>
    <lineage>
        <taxon>Eukaryota</taxon>
        <taxon>Viridiplantae</taxon>
        <taxon>Streptophyta</taxon>
        <taxon>Embryophyta</taxon>
        <taxon>Tracheophyta</taxon>
        <taxon>Spermatophyta</taxon>
        <taxon>Magnoliopsida</taxon>
        <taxon>eudicotyledons</taxon>
        <taxon>Gunneridae</taxon>
        <taxon>Pentapetalae</taxon>
        <taxon>rosids</taxon>
        <taxon>fabids</taxon>
        <taxon>Malpighiales</taxon>
        <taxon>Salicaceae</taxon>
        <taxon>Saliceae</taxon>
        <taxon>Populus</taxon>
    </lineage>
</organism>